<dbReference type="InterPro" id="IPR000719">
    <property type="entry name" value="Prot_kinase_dom"/>
</dbReference>
<gene>
    <name evidence="2" type="ORF">GSOID_T00016679001</name>
</gene>
<evidence type="ECO:0000313" key="2">
    <source>
        <dbReference type="EMBL" id="CBY11515.1"/>
    </source>
</evidence>
<dbReference type="Gene3D" id="1.10.510.10">
    <property type="entry name" value="Transferase(Phosphotransferase) domain 1"/>
    <property type="match status" value="1"/>
</dbReference>
<dbReference type="InParanoid" id="E4XNS7"/>
<feature type="domain" description="Protein kinase" evidence="1">
    <location>
        <begin position="106"/>
        <end position="402"/>
    </location>
</feature>
<dbReference type="EMBL" id="FN653086">
    <property type="protein sequence ID" value="CBY11515.1"/>
    <property type="molecule type" value="Genomic_DNA"/>
</dbReference>
<reference evidence="2" key="1">
    <citation type="journal article" date="2010" name="Science">
        <title>Plasticity of animal genome architecture unmasked by rapid evolution of a pelagic tunicate.</title>
        <authorList>
            <person name="Denoeud F."/>
            <person name="Henriet S."/>
            <person name="Mungpakdee S."/>
            <person name="Aury J.M."/>
            <person name="Da Silva C."/>
            <person name="Brinkmann H."/>
            <person name="Mikhaleva J."/>
            <person name="Olsen L.C."/>
            <person name="Jubin C."/>
            <person name="Canestro C."/>
            <person name="Bouquet J.M."/>
            <person name="Danks G."/>
            <person name="Poulain J."/>
            <person name="Campsteijn C."/>
            <person name="Adamski M."/>
            <person name="Cross I."/>
            <person name="Yadetie F."/>
            <person name="Muffato M."/>
            <person name="Louis A."/>
            <person name="Butcher S."/>
            <person name="Tsagkogeorga G."/>
            <person name="Konrad A."/>
            <person name="Singh S."/>
            <person name="Jensen M.F."/>
            <person name="Cong E.H."/>
            <person name="Eikeseth-Otteraa H."/>
            <person name="Noel B."/>
            <person name="Anthouard V."/>
            <person name="Porcel B.M."/>
            <person name="Kachouri-Lafond R."/>
            <person name="Nishino A."/>
            <person name="Ugolini M."/>
            <person name="Chourrout P."/>
            <person name="Nishida H."/>
            <person name="Aasland R."/>
            <person name="Huzurbazar S."/>
            <person name="Westhof E."/>
            <person name="Delsuc F."/>
            <person name="Lehrach H."/>
            <person name="Reinhardt R."/>
            <person name="Weissenbach J."/>
            <person name="Roy S.W."/>
            <person name="Artiguenave F."/>
            <person name="Postlethwait J.H."/>
            <person name="Manak J.R."/>
            <person name="Thompson E.M."/>
            <person name="Jaillon O."/>
            <person name="Du Pasquier L."/>
            <person name="Boudinot P."/>
            <person name="Liberles D.A."/>
            <person name="Volff J.N."/>
            <person name="Philippe H."/>
            <person name="Lenhard B."/>
            <person name="Roest Crollius H."/>
            <person name="Wincker P."/>
            <person name="Chourrout D."/>
        </authorList>
    </citation>
    <scope>NUCLEOTIDE SEQUENCE [LARGE SCALE GENOMIC DNA]</scope>
</reference>
<evidence type="ECO:0000259" key="1">
    <source>
        <dbReference type="PROSITE" id="PS50011"/>
    </source>
</evidence>
<protein>
    <recommendedName>
        <fullName evidence="1">Protein kinase domain-containing protein</fullName>
    </recommendedName>
</protein>
<dbReference type="SUPFAM" id="SSF56112">
    <property type="entry name" value="Protein kinase-like (PK-like)"/>
    <property type="match status" value="1"/>
</dbReference>
<name>E4XNS7_OIKDI</name>
<dbReference type="InterPro" id="IPR011009">
    <property type="entry name" value="Kinase-like_dom_sf"/>
</dbReference>
<dbReference type="GO" id="GO:0004672">
    <property type="term" value="F:protein kinase activity"/>
    <property type="evidence" value="ECO:0007669"/>
    <property type="project" value="InterPro"/>
</dbReference>
<dbReference type="GO" id="GO:0005524">
    <property type="term" value="F:ATP binding"/>
    <property type="evidence" value="ECO:0007669"/>
    <property type="project" value="InterPro"/>
</dbReference>
<dbReference type="AlphaFoldDB" id="E4XNS7"/>
<accession>E4XNS7</accession>
<dbReference type="OrthoDB" id="20524at2759"/>
<evidence type="ECO:0000313" key="3">
    <source>
        <dbReference type="Proteomes" id="UP000001307"/>
    </source>
</evidence>
<organism evidence="2">
    <name type="scientific">Oikopleura dioica</name>
    <name type="common">Tunicate</name>
    <dbReference type="NCBI Taxonomy" id="34765"/>
    <lineage>
        <taxon>Eukaryota</taxon>
        <taxon>Metazoa</taxon>
        <taxon>Chordata</taxon>
        <taxon>Tunicata</taxon>
        <taxon>Appendicularia</taxon>
        <taxon>Copelata</taxon>
        <taxon>Oikopleuridae</taxon>
        <taxon>Oikopleura</taxon>
    </lineage>
</organism>
<dbReference type="PROSITE" id="PS50011">
    <property type="entry name" value="PROTEIN_KINASE_DOM"/>
    <property type="match status" value="1"/>
</dbReference>
<proteinExistence type="predicted"/>
<dbReference type="Proteomes" id="UP000001307">
    <property type="component" value="Unassembled WGS sequence"/>
</dbReference>
<keyword evidence="3" id="KW-1185">Reference proteome</keyword>
<dbReference type="Pfam" id="PF00069">
    <property type="entry name" value="Pkinase"/>
    <property type="match status" value="1"/>
</dbReference>
<sequence>MSSRGVKKKVIENWVGKLFPRLKRTTSRTSQCRLILSVERQVFPKDDFYACWWSTCWFNERNGTIYGNIYQERKLLDSWPATKFQCYLLKKNKRLLNRYISRSAIKEETESWNANAGGEAYIGDEEDEFKAYYRVHCFDPFLFTDRFQFDQLLVRINQPTGFRKATKEDHLEDSIPINQNVIKNIANVELFYTNDEDYEDCLGWITIMEKGKENLHQLLRRGVLTIAERRKYAIELRMGLQYLFDIGLEHNDQKLENIVLFGKNKIPKWIDFGVMHDHTGNESFRKMGYVRRGSKFRNFQSLVDLSSSYVCHRPIAVTGYFKNVHDELNEHQMVIDRVENNNYIVQNTNPAEEMIIPLDRHLYIQDWKEYLNASGNKVTDHNMKVGVWYLGRYAFSVQINLP</sequence>